<keyword evidence="2" id="KW-0472">Membrane</keyword>
<reference evidence="3 4" key="1">
    <citation type="journal article" date="2021" name="Commun. Biol.">
        <title>The genome of Shorea leprosula (Dipterocarpaceae) highlights the ecological relevance of drought in aseasonal tropical rainforests.</title>
        <authorList>
            <person name="Ng K.K.S."/>
            <person name="Kobayashi M.J."/>
            <person name="Fawcett J.A."/>
            <person name="Hatakeyama M."/>
            <person name="Paape T."/>
            <person name="Ng C.H."/>
            <person name="Ang C.C."/>
            <person name="Tnah L.H."/>
            <person name="Lee C.T."/>
            <person name="Nishiyama T."/>
            <person name="Sese J."/>
            <person name="O'Brien M.J."/>
            <person name="Copetti D."/>
            <person name="Mohd Noor M.I."/>
            <person name="Ong R.C."/>
            <person name="Putra M."/>
            <person name="Sireger I.Z."/>
            <person name="Indrioko S."/>
            <person name="Kosugi Y."/>
            <person name="Izuno A."/>
            <person name="Isagi Y."/>
            <person name="Lee S.L."/>
            <person name="Shimizu K.K."/>
        </authorList>
    </citation>
    <scope>NUCLEOTIDE SEQUENCE [LARGE SCALE GENOMIC DNA]</scope>
    <source>
        <strain evidence="3">214</strain>
    </source>
</reference>
<evidence type="ECO:0008006" key="5">
    <source>
        <dbReference type="Google" id="ProtNLM"/>
    </source>
</evidence>
<name>A0AAV5LHD4_9ROSI</name>
<dbReference type="EMBL" id="BPVZ01000118">
    <property type="protein sequence ID" value="GKV36724.1"/>
    <property type="molecule type" value="Genomic_DNA"/>
</dbReference>
<sequence length="69" mass="7232">MLLIGPVRSTDPASGGYTPANTDPASGGYTPANRGSASGDYTLAVTYRGDVYFVPILYPFFVIVLVGML</sequence>
<dbReference type="Proteomes" id="UP001054252">
    <property type="component" value="Unassembled WGS sequence"/>
</dbReference>
<feature type="transmembrane region" description="Helical" evidence="2">
    <location>
        <begin position="51"/>
        <end position="68"/>
    </location>
</feature>
<keyword evidence="4" id="KW-1185">Reference proteome</keyword>
<feature type="region of interest" description="Disordered" evidence="1">
    <location>
        <begin position="1"/>
        <end position="33"/>
    </location>
</feature>
<keyword evidence="2" id="KW-1133">Transmembrane helix</keyword>
<evidence type="ECO:0000256" key="1">
    <source>
        <dbReference type="SAM" id="MobiDB-lite"/>
    </source>
</evidence>
<comment type="caution">
    <text evidence="3">The sequence shown here is derived from an EMBL/GenBank/DDBJ whole genome shotgun (WGS) entry which is preliminary data.</text>
</comment>
<evidence type="ECO:0000256" key="2">
    <source>
        <dbReference type="SAM" id="Phobius"/>
    </source>
</evidence>
<protein>
    <recommendedName>
        <fullName evidence="5">Transporter</fullName>
    </recommendedName>
</protein>
<organism evidence="3 4">
    <name type="scientific">Rubroshorea leprosula</name>
    <dbReference type="NCBI Taxonomy" id="152421"/>
    <lineage>
        <taxon>Eukaryota</taxon>
        <taxon>Viridiplantae</taxon>
        <taxon>Streptophyta</taxon>
        <taxon>Embryophyta</taxon>
        <taxon>Tracheophyta</taxon>
        <taxon>Spermatophyta</taxon>
        <taxon>Magnoliopsida</taxon>
        <taxon>eudicotyledons</taxon>
        <taxon>Gunneridae</taxon>
        <taxon>Pentapetalae</taxon>
        <taxon>rosids</taxon>
        <taxon>malvids</taxon>
        <taxon>Malvales</taxon>
        <taxon>Dipterocarpaceae</taxon>
        <taxon>Rubroshorea</taxon>
    </lineage>
</organism>
<accession>A0AAV5LHD4</accession>
<evidence type="ECO:0000313" key="4">
    <source>
        <dbReference type="Proteomes" id="UP001054252"/>
    </source>
</evidence>
<gene>
    <name evidence="3" type="ORF">SLEP1_g44823</name>
</gene>
<keyword evidence="2" id="KW-0812">Transmembrane</keyword>
<evidence type="ECO:0000313" key="3">
    <source>
        <dbReference type="EMBL" id="GKV36724.1"/>
    </source>
</evidence>
<dbReference type="AlphaFoldDB" id="A0AAV5LHD4"/>
<proteinExistence type="predicted"/>